<dbReference type="CDD" id="cd00757">
    <property type="entry name" value="ThiF_MoeB_HesA_family"/>
    <property type="match status" value="1"/>
</dbReference>
<dbReference type="InterPro" id="IPR000594">
    <property type="entry name" value="ThiF_NAD_FAD-bd"/>
</dbReference>
<feature type="domain" description="THIF-type NAD/FAD binding fold" evidence="2">
    <location>
        <begin position="10"/>
        <end position="235"/>
    </location>
</feature>
<dbReference type="EMBL" id="UINC01071130">
    <property type="protein sequence ID" value="SVC05809.1"/>
    <property type="molecule type" value="Genomic_DNA"/>
</dbReference>
<sequence length="250" mass="27290">VLNDKEKELYSRQITLPEVGLEGQEELNDTGILIVGMGGLGCPVAQYLISSGIGYLTIMDPDKVELSNLSRQNLYTEKDVGNYKVEVAKARLSSMNPNAVINELPEELTRENALTVASSNDFVIDCTDDVDSRYVLSDICQSINKPLIHGGVRAFEGHVGVFLPGSGYYRAMYPKPPAPESVADCATTGVLSAFVGWVGMHQALLAIRLSLDLIKESTFYYFDGREGTVRQVEVPAVATEKPQELSKTLP</sequence>
<dbReference type="PANTHER" id="PTHR10953:SF102">
    <property type="entry name" value="ADENYLYLTRANSFERASE AND SULFURTRANSFERASE MOCS3"/>
    <property type="match status" value="1"/>
</dbReference>
<evidence type="ECO:0000256" key="1">
    <source>
        <dbReference type="ARBA" id="ARBA00009919"/>
    </source>
</evidence>
<protein>
    <recommendedName>
        <fullName evidence="2">THIF-type NAD/FAD binding fold domain-containing protein</fullName>
    </recommendedName>
</protein>
<evidence type="ECO:0000313" key="3">
    <source>
        <dbReference type="EMBL" id="SVC05809.1"/>
    </source>
</evidence>
<name>A0A382J2G8_9ZZZZ</name>
<dbReference type="AlphaFoldDB" id="A0A382J2G8"/>
<accession>A0A382J2G8</accession>
<comment type="similarity">
    <text evidence="1">Belongs to the HesA/MoeB/ThiF family.</text>
</comment>
<dbReference type="InterPro" id="IPR035985">
    <property type="entry name" value="Ubiquitin-activating_enz"/>
</dbReference>
<dbReference type="Pfam" id="PF00899">
    <property type="entry name" value="ThiF"/>
    <property type="match status" value="1"/>
</dbReference>
<proteinExistence type="inferred from homology"/>
<organism evidence="3">
    <name type="scientific">marine metagenome</name>
    <dbReference type="NCBI Taxonomy" id="408172"/>
    <lineage>
        <taxon>unclassified sequences</taxon>
        <taxon>metagenomes</taxon>
        <taxon>ecological metagenomes</taxon>
    </lineage>
</organism>
<reference evidence="3" key="1">
    <citation type="submission" date="2018-05" db="EMBL/GenBank/DDBJ databases">
        <authorList>
            <person name="Lanie J.A."/>
            <person name="Ng W.-L."/>
            <person name="Kazmierczak K.M."/>
            <person name="Andrzejewski T.M."/>
            <person name="Davidsen T.M."/>
            <person name="Wayne K.J."/>
            <person name="Tettelin H."/>
            <person name="Glass J.I."/>
            <person name="Rusch D."/>
            <person name="Podicherti R."/>
            <person name="Tsui H.-C.T."/>
            <person name="Winkler M.E."/>
        </authorList>
    </citation>
    <scope>NUCLEOTIDE SEQUENCE</scope>
</reference>
<dbReference type="GO" id="GO:0005737">
    <property type="term" value="C:cytoplasm"/>
    <property type="evidence" value="ECO:0007669"/>
    <property type="project" value="TreeGrafter"/>
</dbReference>
<feature type="non-terminal residue" evidence="3">
    <location>
        <position position="1"/>
    </location>
</feature>
<dbReference type="SUPFAM" id="SSF69572">
    <property type="entry name" value="Activating enzymes of the ubiquitin-like proteins"/>
    <property type="match status" value="1"/>
</dbReference>
<evidence type="ECO:0000259" key="2">
    <source>
        <dbReference type="Pfam" id="PF00899"/>
    </source>
</evidence>
<dbReference type="Gene3D" id="3.40.50.720">
    <property type="entry name" value="NAD(P)-binding Rossmann-like Domain"/>
    <property type="match status" value="1"/>
</dbReference>
<dbReference type="PANTHER" id="PTHR10953">
    <property type="entry name" value="UBIQUITIN-ACTIVATING ENZYME E1"/>
    <property type="match status" value="1"/>
</dbReference>
<gene>
    <name evidence="3" type="ORF">METZ01_LOCUS258663</name>
</gene>
<dbReference type="GO" id="GO:0008641">
    <property type="term" value="F:ubiquitin-like modifier activating enzyme activity"/>
    <property type="evidence" value="ECO:0007669"/>
    <property type="project" value="InterPro"/>
</dbReference>
<dbReference type="InterPro" id="IPR045886">
    <property type="entry name" value="ThiF/MoeB/HesA"/>
</dbReference>
<feature type="non-terminal residue" evidence="3">
    <location>
        <position position="250"/>
    </location>
</feature>
<dbReference type="FunFam" id="3.40.50.720:FF:000080">
    <property type="entry name" value="Thiazole biosynthesis adenylyltransferase ThiF"/>
    <property type="match status" value="1"/>
</dbReference>
<dbReference type="GO" id="GO:0004792">
    <property type="term" value="F:thiosulfate-cyanide sulfurtransferase activity"/>
    <property type="evidence" value="ECO:0007669"/>
    <property type="project" value="TreeGrafter"/>
</dbReference>
<dbReference type="GO" id="GO:0016779">
    <property type="term" value="F:nucleotidyltransferase activity"/>
    <property type="evidence" value="ECO:0007669"/>
    <property type="project" value="TreeGrafter"/>
</dbReference>